<evidence type="ECO:0000313" key="4">
    <source>
        <dbReference type="Proteomes" id="UP000231926"/>
    </source>
</evidence>
<evidence type="ECO:0000256" key="2">
    <source>
        <dbReference type="RuleBase" id="RU003860"/>
    </source>
</evidence>
<comment type="similarity">
    <text evidence="1 2">Belongs to the BolA/IbaG family.</text>
</comment>
<dbReference type="PANTHER" id="PTHR46229">
    <property type="entry name" value="BOLA TRANSCRIPTION REGULATOR"/>
    <property type="match status" value="1"/>
</dbReference>
<dbReference type="EMBL" id="NPDR01000003">
    <property type="protein sequence ID" value="PJZ49500.1"/>
    <property type="molecule type" value="Genomic_DNA"/>
</dbReference>
<reference evidence="3 4" key="1">
    <citation type="submission" date="2017-07" db="EMBL/GenBank/DDBJ databases">
        <title>Leptospira spp. isolated from tropical soils.</title>
        <authorList>
            <person name="Thibeaux R."/>
            <person name="Iraola G."/>
            <person name="Ferres I."/>
            <person name="Bierque E."/>
            <person name="Girault D."/>
            <person name="Soupe-Gilbert M.-E."/>
            <person name="Picardeau M."/>
            <person name="Goarant C."/>
        </authorList>
    </citation>
    <scope>NUCLEOTIDE SEQUENCE [LARGE SCALE GENOMIC DNA]</scope>
    <source>
        <strain evidence="3 4">FH4-C-A2</strain>
    </source>
</reference>
<evidence type="ECO:0000313" key="3">
    <source>
        <dbReference type="EMBL" id="PJZ49500.1"/>
    </source>
</evidence>
<dbReference type="InterPro" id="IPR050961">
    <property type="entry name" value="BolA/IbaG_stress_morph_reg"/>
</dbReference>
<dbReference type="Gene3D" id="3.30.300.90">
    <property type="entry name" value="BolA-like"/>
    <property type="match status" value="1"/>
</dbReference>
<protein>
    <submittedName>
        <fullName evidence="3">BolA family transcriptional regulator</fullName>
    </submittedName>
</protein>
<dbReference type="InterPro" id="IPR036065">
    <property type="entry name" value="BolA-like_sf"/>
</dbReference>
<dbReference type="InterPro" id="IPR002634">
    <property type="entry name" value="BolA"/>
</dbReference>
<dbReference type="AlphaFoldDB" id="A0A2M9YD83"/>
<gene>
    <name evidence="3" type="ORF">CH362_09245</name>
</gene>
<dbReference type="SUPFAM" id="SSF82657">
    <property type="entry name" value="BolA-like"/>
    <property type="match status" value="1"/>
</dbReference>
<dbReference type="PIRSF" id="PIRSF003113">
    <property type="entry name" value="BolA"/>
    <property type="match status" value="1"/>
</dbReference>
<evidence type="ECO:0000256" key="1">
    <source>
        <dbReference type="ARBA" id="ARBA00005578"/>
    </source>
</evidence>
<comment type="caution">
    <text evidence="3">The sequence shown here is derived from an EMBL/GenBank/DDBJ whole genome shotgun (WGS) entry which is preliminary data.</text>
</comment>
<keyword evidence="4" id="KW-1185">Reference proteome</keyword>
<name>A0A2M9YD83_9LEPT</name>
<dbReference type="Pfam" id="PF01722">
    <property type="entry name" value="BolA"/>
    <property type="match status" value="1"/>
</dbReference>
<sequence>MTVQEIQEKIQAGLPGSEVEIEDPYNDGVHIKAIVKFSGFAGKSIVEQHRMVYATLKDELKAEVHALGLETKVS</sequence>
<dbReference type="PANTHER" id="PTHR46229:SF2">
    <property type="entry name" value="BOLA-LIKE PROTEIN 1"/>
    <property type="match status" value="1"/>
</dbReference>
<proteinExistence type="inferred from homology"/>
<accession>A0A2M9YD83</accession>
<dbReference type="OrthoDB" id="9801469at2"/>
<dbReference type="Proteomes" id="UP000231926">
    <property type="component" value="Unassembled WGS sequence"/>
</dbReference>
<organism evidence="3 4">
    <name type="scientific">Leptospira saintgironsiae</name>
    <dbReference type="NCBI Taxonomy" id="2023183"/>
    <lineage>
        <taxon>Bacteria</taxon>
        <taxon>Pseudomonadati</taxon>
        <taxon>Spirochaetota</taxon>
        <taxon>Spirochaetia</taxon>
        <taxon>Leptospirales</taxon>
        <taxon>Leptospiraceae</taxon>
        <taxon>Leptospira</taxon>
    </lineage>
</organism>
<dbReference type="RefSeq" id="WP_100710064.1">
    <property type="nucleotide sequence ID" value="NZ_NPDR01000003.1"/>
</dbReference>